<reference evidence="2" key="2">
    <citation type="journal article" date="2011" name="J. Bacteriol.">
        <title>Long-chain N-acyl amino acid synthases are linked to the putative PEP-CTERM/exosortase protein-sorting system in Gram-negative bacteria.</title>
        <authorList>
            <person name="Craig J.W."/>
            <person name="Cherry M.A."/>
            <person name="Brady S.F."/>
        </authorList>
    </citation>
    <scope>NUCLEOTIDE SEQUENCE</scope>
</reference>
<keyword evidence="1" id="KW-1133">Transmembrane helix</keyword>
<evidence type="ECO:0000313" key="2">
    <source>
        <dbReference type="EMBL" id="AEQ20446.1"/>
    </source>
</evidence>
<dbReference type="PANTHER" id="PTHR43300:SF11">
    <property type="entry name" value="ACETYLTRANSFERASE RV3034C-RELATED"/>
    <property type="match status" value="1"/>
</dbReference>
<keyword evidence="1" id="KW-0472">Membrane</keyword>
<evidence type="ECO:0000256" key="1">
    <source>
        <dbReference type="SAM" id="Phobius"/>
    </source>
</evidence>
<feature type="transmembrane region" description="Helical" evidence="1">
    <location>
        <begin position="6"/>
        <end position="29"/>
    </location>
</feature>
<proteinExistence type="predicted"/>
<dbReference type="EMBL" id="JF429410">
    <property type="protein sequence ID" value="AEQ20446.1"/>
    <property type="molecule type" value="Genomic_DNA"/>
</dbReference>
<feature type="transmembrane region" description="Helical" evidence="1">
    <location>
        <begin position="41"/>
        <end position="63"/>
    </location>
</feature>
<organism evidence="2">
    <name type="scientific">uncultured bacterium CSL132</name>
    <dbReference type="NCBI Taxonomy" id="1091568"/>
    <lineage>
        <taxon>Bacteria</taxon>
        <taxon>environmental samples</taxon>
    </lineage>
</organism>
<dbReference type="InterPro" id="IPR011004">
    <property type="entry name" value="Trimer_LpxA-like_sf"/>
</dbReference>
<dbReference type="InterPro" id="IPR001451">
    <property type="entry name" value="Hexapep"/>
</dbReference>
<dbReference type="Pfam" id="PF00132">
    <property type="entry name" value="Hexapep"/>
    <property type="match status" value="1"/>
</dbReference>
<accession>G4WVJ4</accession>
<dbReference type="AlphaFoldDB" id="G4WVJ4"/>
<keyword evidence="1" id="KW-0812">Transmembrane</keyword>
<dbReference type="PANTHER" id="PTHR43300">
    <property type="entry name" value="ACETYLTRANSFERASE"/>
    <property type="match status" value="1"/>
</dbReference>
<dbReference type="Gene3D" id="2.160.10.10">
    <property type="entry name" value="Hexapeptide repeat proteins"/>
    <property type="match status" value="1"/>
</dbReference>
<dbReference type="InterPro" id="IPR050179">
    <property type="entry name" value="Trans_hexapeptide_repeat"/>
</dbReference>
<dbReference type="SUPFAM" id="SSF51161">
    <property type="entry name" value="Trimeric LpxA-like enzymes"/>
    <property type="match status" value="1"/>
</dbReference>
<name>G4WVJ4_9BACT</name>
<protein>
    <submittedName>
        <fullName evidence="2">Uncharacterized protein</fullName>
    </submittedName>
</protein>
<reference evidence="2" key="1">
    <citation type="journal article" date="2004" name="Appl. Environ. Microbiol.">
        <title>Long-chain N-acyltyrosine synthases from environmental DNA.</title>
        <authorList>
            <person name="Brady S.F."/>
            <person name="Chao C.J."/>
            <person name="Clardy J."/>
        </authorList>
    </citation>
    <scope>NUCLEOTIDE SEQUENCE</scope>
</reference>
<sequence length="221" mass="23972">MKTNPLDLFICLFVIVIALTSLFLIWSVAPFTRAWFGDYHAAIDVLLFLFSFGIVSAFFMRIVLALWPLRPGRYSWEESHASYWKLFALTYMFGRGALLPFTPDLFKPLVARLFGAKIGKGVAMGGIINEPPLVSVGDYAILGQYSVITPHAISSGKINLGKIAIGDRATVGVGAVIMPGVEIGDGAMVMPNTFVPMNMKIPAGEIWGGNPITKIRASSTA</sequence>